<dbReference type="SUPFAM" id="SSF53448">
    <property type="entry name" value="Nucleotide-diphospho-sugar transferases"/>
    <property type="match status" value="1"/>
</dbReference>
<dbReference type="InterPro" id="IPR052086">
    <property type="entry name" value="Mannan_Polymerase_Subunit"/>
</dbReference>
<dbReference type="InterPro" id="IPR029044">
    <property type="entry name" value="Nucleotide-diphossugar_trans"/>
</dbReference>
<evidence type="ECO:0008006" key="5">
    <source>
        <dbReference type="Google" id="ProtNLM"/>
    </source>
</evidence>
<evidence type="ECO:0000313" key="3">
    <source>
        <dbReference type="EMBL" id="RCH93787.1"/>
    </source>
</evidence>
<reference evidence="3 4" key="1">
    <citation type="journal article" date="2018" name="G3 (Bethesda)">
        <title>Phylogenetic and Phylogenomic Definition of Rhizopus Species.</title>
        <authorList>
            <person name="Gryganskyi A.P."/>
            <person name="Golan J."/>
            <person name="Dolatabadi S."/>
            <person name="Mondo S."/>
            <person name="Robb S."/>
            <person name="Idnurm A."/>
            <person name="Muszewska A."/>
            <person name="Steczkiewicz K."/>
            <person name="Masonjones S."/>
            <person name="Liao H.L."/>
            <person name="Gajdeczka M.T."/>
            <person name="Anike F."/>
            <person name="Vuek A."/>
            <person name="Anishchenko I.M."/>
            <person name="Voigt K."/>
            <person name="de Hoog G.S."/>
            <person name="Smith M.E."/>
            <person name="Heitman J."/>
            <person name="Vilgalys R."/>
            <person name="Stajich J.E."/>
        </authorList>
    </citation>
    <scope>NUCLEOTIDE SEQUENCE [LARGE SCALE GENOMIC DNA]</scope>
    <source>
        <strain evidence="3 4">LSU 92-RS-03</strain>
    </source>
</reference>
<dbReference type="PANTHER" id="PTHR43083:SF6">
    <property type="entry name" value="MANNAN POLYMERASE COMPLEXES SUBUNIT MNN9"/>
    <property type="match status" value="1"/>
</dbReference>
<dbReference type="OrthoDB" id="2405412at2759"/>
<protein>
    <recommendedName>
        <fullName evidence="5">Golgi mannosyltransferase complex subunit</fullName>
    </recommendedName>
</protein>
<comment type="similarity">
    <text evidence="1">Belongs to the ANP1/MMN9/VAN1 family.</text>
</comment>
<dbReference type="GO" id="GO:0000009">
    <property type="term" value="F:alpha-1,6-mannosyltransferase activity"/>
    <property type="evidence" value="ECO:0007669"/>
    <property type="project" value="TreeGrafter"/>
</dbReference>
<gene>
    <name evidence="3" type="ORF">CU098_004553</name>
</gene>
<keyword evidence="2" id="KW-1133">Transmembrane helix</keyword>
<dbReference type="Proteomes" id="UP000253551">
    <property type="component" value="Unassembled WGS sequence"/>
</dbReference>
<evidence type="ECO:0000256" key="2">
    <source>
        <dbReference type="SAM" id="Phobius"/>
    </source>
</evidence>
<dbReference type="GO" id="GO:0006487">
    <property type="term" value="P:protein N-linked glycosylation"/>
    <property type="evidence" value="ECO:0007669"/>
    <property type="project" value="TreeGrafter"/>
</dbReference>
<dbReference type="Gene3D" id="3.90.550.10">
    <property type="entry name" value="Spore Coat Polysaccharide Biosynthesis Protein SpsA, Chain A"/>
    <property type="match status" value="1"/>
</dbReference>
<dbReference type="AlphaFoldDB" id="A0A367JV56"/>
<proteinExistence type="inferred from homology"/>
<dbReference type="Pfam" id="PF03452">
    <property type="entry name" value="Anp1"/>
    <property type="match status" value="1"/>
</dbReference>
<evidence type="ECO:0000313" key="4">
    <source>
        <dbReference type="Proteomes" id="UP000253551"/>
    </source>
</evidence>
<dbReference type="GO" id="GO:0000032">
    <property type="term" value="P:cell wall mannoprotein biosynthetic process"/>
    <property type="evidence" value="ECO:0007669"/>
    <property type="project" value="TreeGrafter"/>
</dbReference>
<feature type="transmembrane region" description="Helical" evidence="2">
    <location>
        <begin position="21"/>
        <end position="39"/>
    </location>
</feature>
<sequence length="372" mass="42490">MILAEKTANMYTAPLRGNKRLVVLILAILSFIVLSFFTFSSSSSFSLNGSCGASGRTIRTLSEAVAFSSTSSNSNNRGGQAKFINLNDLEATANAKEQQEHVLILTPLKNAEVYLPRYFELIDRLSYPKDLITVAFLVSDTTDKTVSILKQKADEFLNRQDPSQRYHEIAIYEKDFNFQLPEDKRHTFELQPLRRSFMARSRNYLLTAALREYHSWVLWLDVDVIEYPNTILEDLQSVDVDVVVPNCLLDTEDGSFWAYDKNNWQETDKSIEMQKDLDPDYVLLEGYYEFLTNRYLMVDMPTHLGKFNKVPLDGVGATFTLVKAQVHREGANFPPYVFQHQVETEGFAKMAKAMGFGVYGLPGYLIYHIRNS</sequence>
<keyword evidence="2" id="KW-0472">Membrane</keyword>
<dbReference type="PANTHER" id="PTHR43083">
    <property type="entry name" value="MANNAN POLYMERASE II"/>
    <property type="match status" value="1"/>
</dbReference>
<dbReference type="EMBL" id="PJQM01002647">
    <property type="protein sequence ID" value="RCH93787.1"/>
    <property type="molecule type" value="Genomic_DNA"/>
</dbReference>
<accession>A0A367JV56</accession>
<dbReference type="STRING" id="4846.A0A367JV56"/>
<dbReference type="GO" id="GO:0000136">
    <property type="term" value="C:mannan polymerase complex"/>
    <property type="evidence" value="ECO:0007669"/>
    <property type="project" value="TreeGrafter"/>
</dbReference>
<organism evidence="3 4">
    <name type="scientific">Rhizopus stolonifer</name>
    <name type="common">Rhizopus nigricans</name>
    <dbReference type="NCBI Taxonomy" id="4846"/>
    <lineage>
        <taxon>Eukaryota</taxon>
        <taxon>Fungi</taxon>
        <taxon>Fungi incertae sedis</taxon>
        <taxon>Mucoromycota</taxon>
        <taxon>Mucoromycotina</taxon>
        <taxon>Mucoromycetes</taxon>
        <taxon>Mucorales</taxon>
        <taxon>Mucorineae</taxon>
        <taxon>Rhizopodaceae</taxon>
        <taxon>Rhizopus</taxon>
    </lineage>
</organism>
<comment type="caution">
    <text evidence="3">The sequence shown here is derived from an EMBL/GenBank/DDBJ whole genome shotgun (WGS) entry which is preliminary data.</text>
</comment>
<evidence type="ECO:0000256" key="1">
    <source>
        <dbReference type="ARBA" id="ARBA00037964"/>
    </source>
</evidence>
<keyword evidence="4" id="KW-1185">Reference proteome</keyword>
<keyword evidence="2" id="KW-0812">Transmembrane</keyword>
<name>A0A367JV56_RHIST</name>